<keyword evidence="2 6" id="KW-0812">Transmembrane</keyword>
<evidence type="ECO:0000259" key="7">
    <source>
        <dbReference type="Pfam" id="PF20684"/>
    </source>
</evidence>
<evidence type="ECO:0000256" key="2">
    <source>
        <dbReference type="ARBA" id="ARBA00022692"/>
    </source>
</evidence>
<dbReference type="Pfam" id="PF20684">
    <property type="entry name" value="Fung_rhodopsin"/>
    <property type="match status" value="1"/>
</dbReference>
<dbReference type="GO" id="GO:0016020">
    <property type="term" value="C:membrane"/>
    <property type="evidence" value="ECO:0007669"/>
    <property type="project" value="UniProtKB-SubCell"/>
</dbReference>
<sequence length="145" mass="16203">MNNSVDIPPDHNRGPEILTICGIVFGLALVVVVLWIWVRIRIVGKMGWDDYSMIAASIGFFLLWMTQSPRFRYSIMGVMVFTILSSTGNLLTVFFQCGPLAFIWDPTVPGSECIPTANLRFAAFFNSSVSELNDLVFALLHIPLM</sequence>
<dbReference type="AlphaFoldDB" id="A0A084AR47"/>
<comment type="similarity">
    <text evidence="5">Belongs to the SAT4 family.</text>
</comment>
<evidence type="ECO:0000256" key="4">
    <source>
        <dbReference type="ARBA" id="ARBA00023136"/>
    </source>
</evidence>
<dbReference type="PANTHER" id="PTHR33048">
    <property type="entry name" value="PTH11-LIKE INTEGRAL MEMBRANE PROTEIN (AFU_ORTHOLOGUE AFUA_5G11245)"/>
    <property type="match status" value="1"/>
</dbReference>
<organism evidence="8 9">
    <name type="scientific">Stachybotrys chartarum (strain CBS 109288 / IBT 7711)</name>
    <name type="common">Toxic black mold</name>
    <name type="synonym">Stilbospora chartarum</name>
    <dbReference type="NCBI Taxonomy" id="1280523"/>
    <lineage>
        <taxon>Eukaryota</taxon>
        <taxon>Fungi</taxon>
        <taxon>Dikarya</taxon>
        <taxon>Ascomycota</taxon>
        <taxon>Pezizomycotina</taxon>
        <taxon>Sordariomycetes</taxon>
        <taxon>Hypocreomycetidae</taxon>
        <taxon>Hypocreales</taxon>
        <taxon>Stachybotryaceae</taxon>
        <taxon>Stachybotrys</taxon>
    </lineage>
</organism>
<evidence type="ECO:0000313" key="9">
    <source>
        <dbReference type="Proteomes" id="UP000028045"/>
    </source>
</evidence>
<dbReference type="PANTHER" id="PTHR33048:SF167">
    <property type="entry name" value="INTEGRAL MEMBRANE PROTEIN"/>
    <property type="match status" value="1"/>
</dbReference>
<evidence type="ECO:0000256" key="1">
    <source>
        <dbReference type="ARBA" id="ARBA00004141"/>
    </source>
</evidence>
<accession>A0A084AR47</accession>
<dbReference type="InterPro" id="IPR052337">
    <property type="entry name" value="SAT4-like"/>
</dbReference>
<keyword evidence="3 6" id="KW-1133">Transmembrane helix</keyword>
<evidence type="ECO:0000313" key="8">
    <source>
        <dbReference type="EMBL" id="KEY67776.1"/>
    </source>
</evidence>
<keyword evidence="9" id="KW-1185">Reference proteome</keyword>
<dbReference type="InterPro" id="IPR049326">
    <property type="entry name" value="Rhodopsin_dom_fungi"/>
</dbReference>
<dbReference type="OrthoDB" id="5022096at2759"/>
<keyword evidence="4 6" id="KW-0472">Membrane</keyword>
<feature type="transmembrane region" description="Helical" evidence="6">
    <location>
        <begin position="73"/>
        <end position="95"/>
    </location>
</feature>
<protein>
    <recommendedName>
        <fullName evidence="7">Rhodopsin domain-containing protein</fullName>
    </recommendedName>
</protein>
<dbReference type="HOGENOM" id="CLU_1788071_0_0_1"/>
<proteinExistence type="inferred from homology"/>
<reference evidence="8 9" key="1">
    <citation type="journal article" date="2014" name="BMC Genomics">
        <title>Comparative genome sequencing reveals chemotype-specific gene clusters in the toxigenic black mold Stachybotrys.</title>
        <authorList>
            <person name="Semeiks J."/>
            <person name="Borek D."/>
            <person name="Otwinowski Z."/>
            <person name="Grishin N.V."/>
        </authorList>
    </citation>
    <scope>NUCLEOTIDE SEQUENCE [LARGE SCALE GENOMIC DNA]</scope>
    <source>
        <strain evidence="9">CBS 109288 / IBT 7711</strain>
    </source>
</reference>
<name>A0A084AR47_STACB</name>
<comment type="subcellular location">
    <subcellularLocation>
        <location evidence="1">Membrane</location>
        <topology evidence="1">Multi-pass membrane protein</topology>
    </subcellularLocation>
</comment>
<feature type="domain" description="Rhodopsin" evidence="7">
    <location>
        <begin position="57"/>
        <end position="143"/>
    </location>
</feature>
<dbReference type="EMBL" id="KL648604">
    <property type="protein sequence ID" value="KEY67776.1"/>
    <property type="molecule type" value="Genomic_DNA"/>
</dbReference>
<dbReference type="Proteomes" id="UP000028045">
    <property type="component" value="Unassembled WGS sequence"/>
</dbReference>
<evidence type="ECO:0000256" key="5">
    <source>
        <dbReference type="ARBA" id="ARBA00038359"/>
    </source>
</evidence>
<evidence type="ECO:0000256" key="3">
    <source>
        <dbReference type="ARBA" id="ARBA00022989"/>
    </source>
</evidence>
<evidence type="ECO:0000256" key="6">
    <source>
        <dbReference type="SAM" id="Phobius"/>
    </source>
</evidence>
<gene>
    <name evidence="8" type="ORF">S7711_10803</name>
</gene>
<feature type="transmembrane region" description="Helical" evidence="6">
    <location>
        <begin position="17"/>
        <end position="38"/>
    </location>
</feature>